<dbReference type="Gene3D" id="1.20.1540.10">
    <property type="entry name" value="Rhomboid-like"/>
    <property type="match status" value="1"/>
</dbReference>
<feature type="transmembrane region" description="Helical" evidence="5">
    <location>
        <begin position="50"/>
        <end position="67"/>
    </location>
</feature>
<reference evidence="7" key="1">
    <citation type="submission" date="2018-06" db="EMBL/GenBank/DDBJ databases">
        <authorList>
            <person name="Zhirakovskaya E."/>
        </authorList>
    </citation>
    <scope>NUCLEOTIDE SEQUENCE</scope>
</reference>
<evidence type="ECO:0000256" key="4">
    <source>
        <dbReference type="ARBA" id="ARBA00023136"/>
    </source>
</evidence>
<feature type="transmembrane region" description="Helical" evidence="5">
    <location>
        <begin position="26"/>
        <end position="43"/>
    </location>
</feature>
<dbReference type="EMBL" id="UOEW01000079">
    <property type="protein sequence ID" value="VAW34703.1"/>
    <property type="molecule type" value="Genomic_DNA"/>
</dbReference>
<feature type="transmembrane region" description="Helical" evidence="5">
    <location>
        <begin position="73"/>
        <end position="93"/>
    </location>
</feature>
<evidence type="ECO:0000256" key="5">
    <source>
        <dbReference type="SAM" id="Phobius"/>
    </source>
</evidence>
<sequence>MSELAFNQNDFHLWQLLTAHFVHYDAMHLMTNILALAILLYLFPPSPIDLVQRLVLSLILIDIYLLVSDVEFYVGFSGLLYVIPGLAARHFLLKKEYWQLILVILLLVFYVFILSTGTNISGEIIWQPLKQAHLLGFAGGFIHFKHTTNS</sequence>
<dbReference type="SUPFAM" id="SSF144091">
    <property type="entry name" value="Rhomboid-like"/>
    <property type="match status" value="1"/>
</dbReference>
<accession>A0A3B0V2V5</accession>
<dbReference type="InterPro" id="IPR022764">
    <property type="entry name" value="Peptidase_S54_rhomboid_dom"/>
</dbReference>
<organism evidence="7">
    <name type="scientific">hydrothermal vent metagenome</name>
    <dbReference type="NCBI Taxonomy" id="652676"/>
    <lineage>
        <taxon>unclassified sequences</taxon>
        <taxon>metagenomes</taxon>
        <taxon>ecological metagenomes</taxon>
    </lineage>
</organism>
<evidence type="ECO:0000256" key="2">
    <source>
        <dbReference type="ARBA" id="ARBA00022692"/>
    </source>
</evidence>
<evidence type="ECO:0000313" key="7">
    <source>
        <dbReference type="EMBL" id="VAW34703.1"/>
    </source>
</evidence>
<dbReference type="InterPro" id="IPR035952">
    <property type="entry name" value="Rhomboid-like_sf"/>
</dbReference>
<dbReference type="Pfam" id="PF01694">
    <property type="entry name" value="Rhomboid"/>
    <property type="match status" value="1"/>
</dbReference>
<name>A0A3B0V2V5_9ZZZZ</name>
<evidence type="ECO:0000256" key="3">
    <source>
        <dbReference type="ARBA" id="ARBA00022989"/>
    </source>
</evidence>
<dbReference type="GO" id="GO:0016020">
    <property type="term" value="C:membrane"/>
    <property type="evidence" value="ECO:0007669"/>
    <property type="project" value="UniProtKB-SubCell"/>
</dbReference>
<feature type="transmembrane region" description="Helical" evidence="5">
    <location>
        <begin position="100"/>
        <end position="120"/>
    </location>
</feature>
<keyword evidence="2 5" id="KW-0812">Transmembrane</keyword>
<feature type="domain" description="Peptidase S54 rhomboid" evidence="6">
    <location>
        <begin position="12"/>
        <end position="142"/>
    </location>
</feature>
<evidence type="ECO:0000259" key="6">
    <source>
        <dbReference type="Pfam" id="PF01694"/>
    </source>
</evidence>
<evidence type="ECO:0000256" key="1">
    <source>
        <dbReference type="ARBA" id="ARBA00004141"/>
    </source>
</evidence>
<dbReference type="AlphaFoldDB" id="A0A3B0V2V5"/>
<dbReference type="GO" id="GO:0004252">
    <property type="term" value="F:serine-type endopeptidase activity"/>
    <property type="evidence" value="ECO:0007669"/>
    <property type="project" value="InterPro"/>
</dbReference>
<keyword evidence="4 5" id="KW-0472">Membrane</keyword>
<protein>
    <recommendedName>
        <fullName evidence="6">Peptidase S54 rhomboid domain-containing protein</fullName>
    </recommendedName>
</protein>
<gene>
    <name evidence="7" type="ORF">MNBD_GAMMA01-1871</name>
</gene>
<keyword evidence="3 5" id="KW-1133">Transmembrane helix</keyword>
<comment type="subcellular location">
    <subcellularLocation>
        <location evidence="1">Membrane</location>
        <topology evidence="1">Multi-pass membrane protein</topology>
    </subcellularLocation>
</comment>
<proteinExistence type="predicted"/>